<evidence type="ECO:0000256" key="6">
    <source>
        <dbReference type="ARBA" id="ARBA00022960"/>
    </source>
</evidence>
<keyword evidence="16" id="KW-1185">Reference proteome</keyword>
<dbReference type="InterPro" id="IPR013221">
    <property type="entry name" value="Mur_ligase_cen"/>
</dbReference>
<feature type="domain" description="Mur ligase C-terminal" evidence="13">
    <location>
        <begin position="324"/>
        <end position="446"/>
    </location>
</feature>
<evidence type="ECO:0000256" key="11">
    <source>
        <dbReference type="RuleBase" id="RU004136"/>
    </source>
</evidence>
<dbReference type="GO" id="GO:0005737">
    <property type="term" value="C:cytoplasm"/>
    <property type="evidence" value="ECO:0007669"/>
    <property type="project" value="UniProtKB-SubCell"/>
</dbReference>
<dbReference type="GO" id="GO:0008360">
    <property type="term" value="P:regulation of cell shape"/>
    <property type="evidence" value="ECO:0007669"/>
    <property type="project" value="UniProtKB-KW"/>
</dbReference>
<dbReference type="Proteomes" id="UP000215383">
    <property type="component" value="Chromosome 1"/>
</dbReference>
<dbReference type="GO" id="GO:0009252">
    <property type="term" value="P:peptidoglycan biosynthetic process"/>
    <property type="evidence" value="ECO:0007669"/>
    <property type="project" value="UniProtKB-UniRule"/>
</dbReference>
<dbReference type="EMBL" id="LT906446">
    <property type="protein sequence ID" value="SNU99507.1"/>
    <property type="molecule type" value="Genomic_DNA"/>
</dbReference>
<dbReference type="InterPro" id="IPR051046">
    <property type="entry name" value="MurCDEF_CellWall_CoF430Synth"/>
</dbReference>
<evidence type="ECO:0000259" key="13">
    <source>
        <dbReference type="Pfam" id="PF02875"/>
    </source>
</evidence>
<dbReference type="InterPro" id="IPR036565">
    <property type="entry name" value="Mur-like_cat_sf"/>
</dbReference>
<dbReference type="GO" id="GO:0008766">
    <property type="term" value="F:UDP-N-acetylmuramoylalanyl-D-glutamyl-2,6-diaminopimelate-D-alanyl-D-alanine ligase activity"/>
    <property type="evidence" value="ECO:0007669"/>
    <property type="project" value="RHEA"/>
</dbReference>
<keyword evidence="9 10" id="KW-0961">Cell wall biogenesis/degradation</keyword>
<dbReference type="GO" id="GO:0047480">
    <property type="term" value="F:UDP-N-acetylmuramoyl-tripeptide-D-alanyl-D-alanine ligase activity"/>
    <property type="evidence" value="ECO:0007669"/>
    <property type="project" value="UniProtKB-UniRule"/>
</dbReference>
<dbReference type="InterPro" id="IPR035911">
    <property type="entry name" value="MurE/MurF_N"/>
</dbReference>
<dbReference type="EC" id="6.3.2.10" evidence="10 11"/>
<evidence type="ECO:0000256" key="3">
    <source>
        <dbReference type="ARBA" id="ARBA00022618"/>
    </source>
</evidence>
<keyword evidence="1 10" id="KW-0963">Cytoplasm</keyword>
<keyword evidence="3 10" id="KW-0132">Cell division</keyword>
<dbReference type="Pfam" id="PF08245">
    <property type="entry name" value="Mur_ligase_M"/>
    <property type="match status" value="1"/>
</dbReference>
<evidence type="ECO:0000256" key="8">
    <source>
        <dbReference type="ARBA" id="ARBA00023306"/>
    </source>
</evidence>
<dbReference type="NCBIfam" id="TIGR01143">
    <property type="entry name" value="murF"/>
    <property type="match status" value="1"/>
</dbReference>
<evidence type="ECO:0000256" key="1">
    <source>
        <dbReference type="ARBA" id="ARBA00022490"/>
    </source>
</evidence>
<dbReference type="UniPathway" id="UPA00219"/>
<reference evidence="15 16" key="1">
    <citation type="submission" date="2017-06" db="EMBL/GenBank/DDBJ databases">
        <authorList>
            <consortium name="Pathogen Informatics"/>
        </authorList>
    </citation>
    <scope>NUCLEOTIDE SEQUENCE [LARGE SCALE GENOMIC DNA]</scope>
    <source>
        <strain evidence="15 16">NCTC10570</strain>
    </source>
</reference>
<evidence type="ECO:0000256" key="7">
    <source>
        <dbReference type="ARBA" id="ARBA00022984"/>
    </source>
</evidence>
<comment type="similarity">
    <text evidence="10">Belongs to the MurCDEF family. MurF subfamily.</text>
</comment>
<evidence type="ECO:0000259" key="12">
    <source>
        <dbReference type="Pfam" id="PF01225"/>
    </source>
</evidence>
<feature type="domain" description="Mur ligase N-terminal catalytic" evidence="12">
    <location>
        <begin position="30"/>
        <end position="103"/>
    </location>
</feature>
<evidence type="ECO:0000256" key="2">
    <source>
        <dbReference type="ARBA" id="ARBA00022598"/>
    </source>
</evidence>
<protein>
    <recommendedName>
        <fullName evidence="10 11">UDP-N-acetylmuramoyl-tripeptide--D-alanyl-D-alanine ligase</fullName>
        <ecNumber evidence="10 11">6.3.2.10</ecNumber>
    </recommendedName>
    <alternativeName>
        <fullName evidence="10">D-alanyl-D-alanine-adding enzyme</fullName>
    </alternativeName>
</protein>
<evidence type="ECO:0000256" key="5">
    <source>
        <dbReference type="ARBA" id="ARBA00022840"/>
    </source>
</evidence>
<dbReference type="InterPro" id="IPR004101">
    <property type="entry name" value="Mur_ligase_C"/>
</dbReference>
<proteinExistence type="inferred from homology"/>
<dbReference type="Pfam" id="PF01225">
    <property type="entry name" value="Mur_ligase"/>
    <property type="match status" value="1"/>
</dbReference>
<evidence type="ECO:0000313" key="16">
    <source>
        <dbReference type="Proteomes" id="UP000215383"/>
    </source>
</evidence>
<evidence type="ECO:0000256" key="10">
    <source>
        <dbReference type="HAMAP-Rule" id="MF_02019"/>
    </source>
</evidence>
<feature type="domain" description="Mur ligase central" evidence="14">
    <location>
        <begin position="115"/>
        <end position="301"/>
    </location>
</feature>
<dbReference type="PANTHER" id="PTHR43024:SF1">
    <property type="entry name" value="UDP-N-ACETYLMURAMOYL-TRIPEPTIDE--D-ALANYL-D-ALANINE LIGASE"/>
    <property type="match status" value="1"/>
</dbReference>
<dbReference type="eggNOG" id="COG0770">
    <property type="taxonomic scope" value="Bacteria"/>
</dbReference>
<dbReference type="SUPFAM" id="SSF53244">
    <property type="entry name" value="MurD-like peptide ligases, peptide-binding domain"/>
    <property type="match status" value="1"/>
</dbReference>
<evidence type="ECO:0000256" key="4">
    <source>
        <dbReference type="ARBA" id="ARBA00022741"/>
    </source>
</evidence>
<keyword evidence="4 10" id="KW-0547">Nucleotide-binding</keyword>
<dbReference type="AlphaFoldDB" id="A0A239TNV2"/>
<keyword evidence="5 10" id="KW-0067">ATP-binding</keyword>
<dbReference type="GeneID" id="78507136"/>
<keyword evidence="6 10" id="KW-0133">Cell shape</keyword>
<dbReference type="Gene3D" id="3.90.190.20">
    <property type="entry name" value="Mur ligase, C-terminal domain"/>
    <property type="match status" value="1"/>
</dbReference>
<evidence type="ECO:0000313" key="15">
    <source>
        <dbReference type="EMBL" id="SNU99507.1"/>
    </source>
</evidence>
<dbReference type="PANTHER" id="PTHR43024">
    <property type="entry name" value="UDP-N-ACETYLMURAMOYL-TRIPEPTIDE--D-ALANYL-D-ALANINE LIGASE"/>
    <property type="match status" value="1"/>
</dbReference>
<dbReference type="Gene3D" id="3.40.1190.10">
    <property type="entry name" value="Mur-like, catalytic domain"/>
    <property type="match status" value="1"/>
</dbReference>
<comment type="catalytic activity">
    <reaction evidence="10 11">
        <text>D-alanyl-D-alanine + UDP-N-acetyl-alpha-D-muramoyl-L-alanyl-gamma-D-glutamyl-meso-2,6-diaminopimelate + ATP = UDP-N-acetyl-alpha-D-muramoyl-L-alanyl-gamma-D-glutamyl-meso-2,6-diaminopimeloyl-D-alanyl-D-alanine + ADP + phosphate + H(+)</text>
        <dbReference type="Rhea" id="RHEA:28374"/>
        <dbReference type="ChEBI" id="CHEBI:15378"/>
        <dbReference type="ChEBI" id="CHEBI:30616"/>
        <dbReference type="ChEBI" id="CHEBI:43474"/>
        <dbReference type="ChEBI" id="CHEBI:57822"/>
        <dbReference type="ChEBI" id="CHEBI:61386"/>
        <dbReference type="ChEBI" id="CHEBI:83905"/>
        <dbReference type="ChEBI" id="CHEBI:456216"/>
        <dbReference type="EC" id="6.3.2.10"/>
    </reaction>
</comment>
<dbReference type="GO" id="GO:0051301">
    <property type="term" value="P:cell division"/>
    <property type="evidence" value="ECO:0007669"/>
    <property type="project" value="UniProtKB-KW"/>
</dbReference>
<keyword evidence="2 10" id="KW-0436">Ligase</keyword>
<dbReference type="GO" id="GO:0071555">
    <property type="term" value="P:cell wall organization"/>
    <property type="evidence" value="ECO:0007669"/>
    <property type="project" value="UniProtKB-KW"/>
</dbReference>
<keyword evidence="8 10" id="KW-0131">Cell cycle</keyword>
<comment type="function">
    <text evidence="10 11">Involved in cell wall formation. Catalyzes the final step in the synthesis of UDP-N-acetylmuramoyl-pentapeptide, the precursor of murein.</text>
</comment>
<evidence type="ECO:0000259" key="14">
    <source>
        <dbReference type="Pfam" id="PF08245"/>
    </source>
</evidence>
<evidence type="ECO:0000256" key="9">
    <source>
        <dbReference type="ARBA" id="ARBA00023316"/>
    </source>
</evidence>
<accession>A0A239TNV2</accession>
<dbReference type="Gene3D" id="3.40.1390.10">
    <property type="entry name" value="MurE/MurF, N-terminal domain"/>
    <property type="match status" value="1"/>
</dbReference>
<sequence>MADFQFTLTQVMQVTNAVLKKITSASIFGGVTTDTRKVEEGMLFVALKGEKFDGHDFIAEAAKKGAIGAIVNKDYDVSRLEDVEIDILAVNDTLKAYQDLAKLWRSKFSIPVIGITGSNGKTTTKDLTAAVLSGKWNVLKTQANFNNEIGLPMTLLQLNKSYDVAVVEMGMRGLGQIKLLTDIAKPTIGVITNVGETHMELLGSIENIAKAKSEMAQAIEIDGKVVLNADDEHVAKMHEVTKARPIYFGINHAADVKAFNVKTVGEGKTEFDAFIGENMAHFTLNMLGIHNVYNCLAALAVGYACGLTIEEMQKGLASFKPTAMRFEYKKVGDFNVINDAYNASPMSTKAALSNLAKVTDGRKILVMGDMFELGSVEVKAHEDIAVQAKEAGVSIIVTRGTLTQNTARKAREIGIPEVYECANHEEAVATLKKVLQKDDTVLFKGSHGMHMEKIIELLENEYK</sequence>
<dbReference type="HAMAP" id="MF_02019">
    <property type="entry name" value="MurF"/>
    <property type="match status" value="1"/>
</dbReference>
<dbReference type="RefSeq" id="WP_027889752.1">
    <property type="nucleotide sequence ID" value="NZ_LT906446.1"/>
</dbReference>
<dbReference type="InterPro" id="IPR005863">
    <property type="entry name" value="UDP-N-AcMur_synth"/>
</dbReference>
<dbReference type="InterPro" id="IPR036615">
    <property type="entry name" value="Mur_ligase_C_dom_sf"/>
</dbReference>
<keyword evidence="7 10" id="KW-0573">Peptidoglycan synthesis</keyword>
<dbReference type="Pfam" id="PF02875">
    <property type="entry name" value="Mur_ligase_C"/>
    <property type="match status" value="1"/>
</dbReference>
<organism evidence="15 16">
    <name type="scientific">Megamonas hypermegale</name>
    <dbReference type="NCBI Taxonomy" id="158847"/>
    <lineage>
        <taxon>Bacteria</taxon>
        <taxon>Bacillati</taxon>
        <taxon>Bacillota</taxon>
        <taxon>Negativicutes</taxon>
        <taxon>Selenomonadales</taxon>
        <taxon>Selenomonadaceae</taxon>
        <taxon>Megamonas</taxon>
    </lineage>
</organism>
<dbReference type="SUPFAM" id="SSF63418">
    <property type="entry name" value="MurE/MurF N-terminal domain"/>
    <property type="match status" value="1"/>
</dbReference>
<comment type="subcellular location">
    <subcellularLocation>
        <location evidence="10 11">Cytoplasm</location>
    </subcellularLocation>
</comment>
<dbReference type="InterPro" id="IPR000713">
    <property type="entry name" value="Mur_ligase_N"/>
</dbReference>
<name>A0A239TNV2_9FIRM</name>
<gene>
    <name evidence="10 15" type="primary">murF</name>
    <name evidence="15" type="ORF">SAMEA4364220_01128</name>
</gene>
<dbReference type="SUPFAM" id="SSF53623">
    <property type="entry name" value="MurD-like peptide ligases, catalytic domain"/>
    <property type="match status" value="1"/>
</dbReference>
<comment type="pathway">
    <text evidence="10 11">Cell wall biogenesis; peptidoglycan biosynthesis.</text>
</comment>
<feature type="binding site" evidence="10">
    <location>
        <begin position="117"/>
        <end position="123"/>
    </location>
    <ligand>
        <name>ATP</name>
        <dbReference type="ChEBI" id="CHEBI:30616"/>
    </ligand>
</feature>
<dbReference type="GO" id="GO:0005524">
    <property type="term" value="F:ATP binding"/>
    <property type="evidence" value="ECO:0007669"/>
    <property type="project" value="UniProtKB-UniRule"/>
</dbReference>